<keyword evidence="2" id="KW-1185">Reference proteome</keyword>
<gene>
    <name evidence="1" type="ORF">K3G22_07840</name>
</gene>
<accession>A0ABX8XGC4</accession>
<evidence type="ECO:0000313" key="2">
    <source>
        <dbReference type="Proteomes" id="UP000827084"/>
    </source>
</evidence>
<dbReference type="Proteomes" id="UP000827084">
    <property type="component" value="Chromosome"/>
</dbReference>
<name>A0ABX8XGC4_SHEPU</name>
<dbReference type="Gene3D" id="3.40.30.10">
    <property type="entry name" value="Glutaredoxin"/>
    <property type="match status" value="1"/>
</dbReference>
<dbReference type="InterPro" id="IPR036249">
    <property type="entry name" value="Thioredoxin-like_sf"/>
</dbReference>
<reference evidence="1 2" key="1">
    <citation type="submission" date="2021-08" db="EMBL/GenBank/DDBJ databases">
        <title>Shewanella putrefaciens YZ-J, complete genome.</title>
        <authorList>
            <person name="Yi Z."/>
        </authorList>
    </citation>
    <scope>NUCLEOTIDE SEQUENCE [LARGE SCALE GENOMIC DNA]</scope>
    <source>
        <strain evidence="1 2">YZ-J</strain>
    </source>
</reference>
<proteinExistence type="predicted"/>
<dbReference type="Pfam" id="PF05768">
    <property type="entry name" value="Glrx-like"/>
    <property type="match status" value="1"/>
</dbReference>
<dbReference type="RefSeq" id="WP_011919117.1">
    <property type="nucleotide sequence ID" value="NZ_BMPK01000002.1"/>
</dbReference>
<sequence>MLERKKANLSAELHRGYVLYHTEGCHLCELAAVLLEDAGIAFQTIDICDDEILAERYGVSIPVLKAADDRCLFWPFDATQLQKFIGA</sequence>
<evidence type="ECO:0000313" key="1">
    <source>
        <dbReference type="EMBL" id="QYX74300.1"/>
    </source>
</evidence>
<protein>
    <submittedName>
        <fullName evidence="1">Glutaredoxin family protein</fullName>
    </submittedName>
</protein>
<dbReference type="SUPFAM" id="SSF52833">
    <property type="entry name" value="Thioredoxin-like"/>
    <property type="match status" value="1"/>
</dbReference>
<organism evidence="1 2">
    <name type="scientific">Shewanella putrefaciens</name>
    <name type="common">Pseudomonas putrefaciens</name>
    <dbReference type="NCBI Taxonomy" id="24"/>
    <lineage>
        <taxon>Bacteria</taxon>
        <taxon>Pseudomonadati</taxon>
        <taxon>Pseudomonadota</taxon>
        <taxon>Gammaproteobacteria</taxon>
        <taxon>Alteromonadales</taxon>
        <taxon>Shewanellaceae</taxon>
        <taxon>Shewanella</taxon>
    </lineage>
</organism>
<dbReference type="EMBL" id="CP080635">
    <property type="protein sequence ID" value="QYX74300.1"/>
    <property type="molecule type" value="Genomic_DNA"/>
</dbReference>
<dbReference type="GeneID" id="67443162"/>
<dbReference type="InterPro" id="IPR008554">
    <property type="entry name" value="Glutaredoxin-like"/>
</dbReference>